<accession>A0A7Z2VWY7</accession>
<reference evidence="2 3" key="1">
    <citation type="submission" date="2020-04" db="EMBL/GenBank/DDBJ databases">
        <title>Genome sequencing of novel species.</title>
        <authorList>
            <person name="Heo J."/>
            <person name="Kim S.-J."/>
            <person name="Kim J.-S."/>
            <person name="Hong S.-B."/>
            <person name="Kwon S.-W."/>
        </authorList>
    </citation>
    <scope>NUCLEOTIDE SEQUENCE [LARGE SCALE GENOMIC DNA]</scope>
    <source>
        <strain evidence="2 3">GN2-R2</strain>
    </source>
</reference>
<feature type="chain" id="PRO_5031252566" description="Lipoprotein" evidence="1">
    <location>
        <begin position="34"/>
        <end position="141"/>
    </location>
</feature>
<dbReference type="AlphaFoldDB" id="A0A7Z2VWY7"/>
<dbReference type="RefSeq" id="WP_170203005.1">
    <property type="nucleotide sequence ID" value="NZ_CP051685.1"/>
</dbReference>
<protein>
    <recommendedName>
        <fullName evidence="4">Lipoprotein</fullName>
    </recommendedName>
</protein>
<dbReference type="KEGG" id="mfy:HH212_13835"/>
<gene>
    <name evidence="2" type="ORF">HH212_13835</name>
</gene>
<evidence type="ECO:0000256" key="1">
    <source>
        <dbReference type="SAM" id="SignalP"/>
    </source>
</evidence>
<sequence>MNQANHPFTHRSTRRLGACLACGLCLCCLLAGCAEPLGNGLVDWAHGARRARVLAVLDAQAGAAALHACAPSAPPATTYVRVRYRLARLHRSAVAPLPAGMTLAAGDEVELWPEDCDACQAARIERVLPAPAAGSPAAGKE</sequence>
<name>A0A7Z2VWY7_9BURK</name>
<feature type="signal peptide" evidence="1">
    <location>
        <begin position="1"/>
        <end position="33"/>
    </location>
</feature>
<evidence type="ECO:0008006" key="4">
    <source>
        <dbReference type="Google" id="ProtNLM"/>
    </source>
</evidence>
<keyword evidence="1" id="KW-0732">Signal</keyword>
<keyword evidence="3" id="KW-1185">Reference proteome</keyword>
<proteinExistence type="predicted"/>
<organism evidence="2 3">
    <name type="scientific">Massilia forsythiae</name>
    <dbReference type="NCBI Taxonomy" id="2728020"/>
    <lineage>
        <taxon>Bacteria</taxon>
        <taxon>Pseudomonadati</taxon>
        <taxon>Pseudomonadota</taxon>
        <taxon>Betaproteobacteria</taxon>
        <taxon>Burkholderiales</taxon>
        <taxon>Oxalobacteraceae</taxon>
        <taxon>Telluria group</taxon>
        <taxon>Massilia</taxon>
    </lineage>
</organism>
<dbReference type="Proteomes" id="UP000502415">
    <property type="component" value="Chromosome"/>
</dbReference>
<evidence type="ECO:0000313" key="2">
    <source>
        <dbReference type="EMBL" id="QJE00976.1"/>
    </source>
</evidence>
<evidence type="ECO:0000313" key="3">
    <source>
        <dbReference type="Proteomes" id="UP000502415"/>
    </source>
</evidence>
<dbReference type="EMBL" id="CP051685">
    <property type="protein sequence ID" value="QJE00976.1"/>
    <property type="molecule type" value="Genomic_DNA"/>
</dbReference>